<name>A0ABV6RST2_9GAMM</name>
<dbReference type="InterPro" id="IPR050482">
    <property type="entry name" value="Sensor_HK_TwoCompSys"/>
</dbReference>
<keyword evidence="10" id="KW-0472">Membrane</keyword>
<evidence type="ECO:0000256" key="8">
    <source>
        <dbReference type="ARBA" id="ARBA00023012"/>
    </source>
</evidence>
<evidence type="ECO:0000256" key="6">
    <source>
        <dbReference type="ARBA" id="ARBA00022777"/>
    </source>
</evidence>
<dbReference type="CDD" id="cd16917">
    <property type="entry name" value="HATPase_UhpB-NarQ-NarX-like"/>
    <property type="match status" value="1"/>
</dbReference>
<dbReference type="SUPFAM" id="SSF55874">
    <property type="entry name" value="ATPase domain of HSP90 chaperone/DNA topoisomerase II/histidine kinase"/>
    <property type="match status" value="1"/>
</dbReference>
<accession>A0ABV6RST2</accession>
<dbReference type="RefSeq" id="WP_386671432.1">
    <property type="nucleotide sequence ID" value="NZ_JBHLTG010000005.1"/>
</dbReference>
<dbReference type="Pfam" id="PF23539">
    <property type="entry name" value="DUF7134"/>
    <property type="match status" value="1"/>
</dbReference>
<feature type="domain" description="DUF7134" evidence="13">
    <location>
        <begin position="30"/>
        <end position="182"/>
    </location>
</feature>
<dbReference type="InterPro" id="IPR011712">
    <property type="entry name" value="Sig_transdc_His_kin_sub3_dim/P"/>
</dbReference>
<dbReference type="Pfam" id="PF07730">
    <property type="entry name" value="HisKA_3"/>
    <property type="match status" value="1"/>
</dbReference>
<comment type="caution">
    <text evidence="14">The sequence shown here is derived from an EMBL/GenBank/DDBJ whole genome shotgun (WGS) entry which is preliminary data.</text>
</comment>
<keyword evidence="5" id="KW-0547">Nucleotide-binding</keyword>
<keyword evidence="6 14" id="KW-0418">Kinase</keyword>
<reference evidence="14 15" key="1">
    <citation type="submission" date="2024-09" db="EMBL/GenBank/DDBJ databases">
        <authorList>
            <person name="Sun Q."/>
            <person name="Mori K."/>
        </authorList>
    </citation>
    <scope>NUCLEOTIDE SEQUENCE [LARGE SCALE GENOMIC DNA]</scope>
    <source>
        <strain evidence="14 15">KCTC 23076</strain>
    </source>
</reference>
<dbReference type="EC" id="2.7.13.3" evidence="2"/>
<keyword evidence="7" id="KW-0067">ATP-binding</keyword>
<dbReference type="InterPro" id="IPR036890">
    <property type="entry name" value="HATPase_C_sf"/>
</dbReference>
<keyword evidence="15" id="KW-1185">Reference proteome</keyword>
<evidence type="ECO:0000256" key="7">
    <source>
        <dbReference type="ARBA" id="ARBA00022840"/>
    </source>
</evidence>
<gene>
    <name evidence="14" type="ORF">ACFFGH_19585</name>
</gene>
<evidence type="ECO:0000259" key="13">
    <source>
        <dbReference type="Pfam" id="PF23539"/>
    </source>
</evidence>
<dbReference type="Gene3D" id="3.30.565.10">
    <property type="entry name" value="Histidine kinase-like ATPase, C-terminal domain"/>
    <property type="match status" value="1"/>
</dbReference>
<evidence type="ECO:0000256" key="9">
    <source>
        <dbReference type="SAM" id="MobiDB-lite"/>
    </source>
</evidence>
<evidence type="ECO:0000259" key="11">
    <source>
        <dbReference type="Pfam" id="PF02518"/>
    </source>
</evidence>
<keyword evidence="3" id="KW-0597">Phosphoprotein</keyword>
<keyword evidence="4" id="KW-0808">Transferase</keyword>
<keyword evidence="10" id="KW-1133">Transmembrane helix</keyword>
<evidence type="ECO:0000313" key="14">
    <source>
        <dbReference type="EMBL" id="MFC0680043.1"/>
    </source>
</evidence>
<dbReference type="GO" id="GO:0016301">
    <property type="term" value="F:kinase activity"/>
    <property type="evidence" value="ECO:0007669"/>
    <property type="project" value="UniProtKB-KW"/>
</dbReference>
<dbReference type="Gene3D" id="1.20.5.1930">
    <property type="match status" value="1"/>
</dbReference>
<feature type="transmembrane region" description="Helical" evidence="10">
    <location>
        <begin position="130"/>
        <end position="151"/>
    </location>
</feature>
<feature type="transmembrane region" description="Helical" evidence="10">
    <location>
        <begin position="163"/>
        <end position="185"/>
    </location>
</feature>
<feature type="domain" description="Histidine kinase/HSP90-like ATPase" evidence="11">
    <location>
        <begin position="326"/>
        <end position="422"/>
    </location>
</feature>
<dbReference type="Proteomes" id="UP001589896">
    <property type="component" value="Unassembled WGS sequence"/>
</dbReference>
<protein>
    <recommendedName>
        <fullName evidence="2">histidine kinase</fullName>
        <ecNumber evidence="2">2.7.13.3</ecNumber>
    </recommendedName>
</protein>
<evidence type="ECO:0000256" key="4">
    <source>
        <dbReference type="ARBA" id="ARBA00022679"/>
    </source>
</evidence>
<organism evidence="14 15">
    <name type="scientific">Lysobacter korlensis</name>
    <dbReference type="NCBI Taxonomy" id="553636"/>
    <lineage>
        <taxon>Bacteria</taxon>
        <taxon>Pseudomonadati</taxon>
        <taxon>Pseudomonadota</taxon>
        <taxon>Gammaproteobacteria</taxon>
        <taxon>Lysobacterales</taxon>
        <taxon>Lysobacteraceae</taxon>
        <taxon>Lysobacter</taxon>
    </lineage>
</organism>
<dbReference type="PANTHER" id="PTHR24421">
    <property type="entry name" value="NITRATE/NITRITE SENSOR PROTEIN NARX-RELATED"/>
    <property type="match status" value="1"/>
</dbReference>
<dbReference type="InterPro" id="IPR055558">
    <property type="entry name" value="DUF7134"/>
</dbReference>
<evidence type="ECO:0000313" key="15">
    <source>
        <dbReference type="Proteomes" id="UP001589896"/>
    </source>
</evidence>
<proteinExistence type="predicted"/>
<evidence type="ECO:0000256" key="3">
    <source>
        <dbReference type="ARBA" id="ARBA00022553"/>
    </source>
</evidence>
<evidence type="ECO:0000256" key="1">
    <source>
        <dbReference type="ARBA" id="ARBA00000085"/>
    </source>
</evidence>
<feature type="transmembrane region" description="Helical" evidence="10">
    <location>
        <begin position="37"/>
        <end position="58"/>
    </location>
</feature>
<sequence>MAGFPVSRRGEEQTSPPAAAAVPDWPPRRSFFERHPWLLDGAIATVYAISLALDRIYGILQDDGFSTVWHVIVAFLTGGALLFRRYRPLEVLIAVTVLTTMFTWSLDGSNDILAIPLALYAVAAFRSPRLAWIAGAGAMVVAAIGLTVWLSATPPSPRVAYDFWNLLLILAIASVLGVLFGSLTFGRRQRLRTLEERAEQLARERDNQATIATLAERSRIAREMHDIVAHSLSVMVALADGAAAAVDRNPAMTKQALGELSETGRSALDDMRKVLSVLREESSSESSTLPAPTARDVGELVERFRTAGLPIRFTVAGEPAGLPAQELAMYRILQESLTNVLRYADGVTTVDVALVHGRDACTVTVLDDGHRKGGDADAATTSVGSGRGIIGMTERASMLGGRVEAGPAPSGGWRVKAVLPARAAGEGSGT</sequence>
<keyword evidence="8" id="KW-0902">Two-component regulatory system</keyword>
<evidence type="ECO:0000256" key="5">
    <source>
        <dbReference type="ARBA" id="ARBA00022741"/>
    </source>
</evidence>
<evidence type="ECO:0000256" key="10">
    <source>
        <dbReference type="SAM" id="Phobius"/>
    </source>
</evidence>
<evidence type="ECO:0000259" key="12">
    <source>
        <dbReference type="Pfam" id="PF07730"/>
    </source>
</evidence>
<dbReference type="Pfam" id="PF02518">
    <property type="entry name" value="HATPase_c"/>
    <property type="match status" value="1"/>
</dbReference>
<feature type="domain" description="Signal transduction histidine kinase subgroup 3 dimerisation and phosphoacceptor" evidence="12">
    <location>
        <begin position="216"/>
        <end position="281"/>
    </location>
</feature>
<keyword evidence="10" id="KW-0812">Transmembrane</keyword>
<dbReference type="InterPro" id="IPR003594">
    <property type="entry name" value="HATPase_dom"/>
</dbReference>
<comment type="catalytic activity">
    <reaction evidence="1">
        <text>ATP + protein L-histidine = ADP + protein N-phospho-L-histidine.</text>
        <dbReference type="EC" id="2.7.13.3"/>
    </reaction>
</comment>
<dbReference type="PANTHER" id="PTHR24421:SF10">
    <property type="entry name" value="NITRATE_NITRITE SENSOR PROTEIN NARQ"/>
    <property type="match status" value="1"/>
</dbReference>
<dbReference type="EMBL" id="JBHLTG010000005">
    <property type="protein sequence ID" value="MFC0680043.1"/>
    <property type="molecule type" value="Genomic_DNA"/>
</dbReference>
<feature type="region of interest" description="Disordered" evidence="9">
    <location>
        <begin position="1"/>
        <end position="22"/>
    </location>
</feature>
<evidence type="ECO:0000256" key="2">
    <source>
        <dbReference type="ARBA" id="ARBA00012438"/>
    </source>
</evidence>
<feature type="transmembrane region" description="Helical" evidence="10">
    <location>
        <begin position="64"/>
        <end position="83"/>
    </location>
</feature>